<dbReference type="Proteomes" id="UP000266305">
    <property type="component" value="Unassembled WGS sequence"/>
</dbReference>
<evidence type="ECO:0008006" key="3">
    <source>
        <dbReference type="Google" id="ProtNLM"/>
    </source>
</evidence>
<name>A0AAX1UNM1_CERSP</name>
<reference evidence="1 2" key="1">
    <citation type="submission" date="2018-08" db="EMBL/GenBank/DDBJ databases">
        <title>Draft genome sequence of Rhodobacter sphaeroides FY.</title>
        <authorList>
            <person name="Rayyan A."/>
            <person name="Meyer T.E."/>
            <person name="Kyndt J.A."/>
        </authorList>
    </citation>
    <scope>NUCLEOTIDE SEQUENCE [LARGE SCALE GENOMIC DNA]</scope>
    <source>
        <strain evidence="1 2">FY</strain>
    </source>
</reference>
<gene>
    <name evidence="1" type="ORF">D1114_06450</name>
</gene>
<organism evidence="1 2">
    <name type="scientific">Cereibacter sphaeroides</name>
    <name type="common">Rhodobacter sphaeroides</name>
    <dbReference type="NCBI Taxonomy" id="1063"/>
    <lineage>
        <taxon>Bacteria</taxon>
        <taxon>Pseudomonadati</taxon>
        <taxon>Pseudomonadota</taxon>
        <taxon>Alphaproteobacteria</taxon>
        <taxon>Rhodobacterales</taxon>
        <taxon>Paracoccaceae</taxon>
        <taxon>Cereibacter</taxon>
    </lineage>
</organism>
<protein>
    <recommendedName>
        <fullName evidence="3">DUF2802 domain-containing protein</fullName>
    </recommendedName>
</protein>
<comment type="caution">
    <text evidence="1">The sequence shown here is derived from an EMBL/GenBank/DDBJ whole genome shotgun (WGS) entry which is preliminary data.</text>
</comment>
<evidence type="ECO:0000313" key="2">
    <source>
        <dbReference type="Proteomes" id="UP000266305"/>
    </source>
</evidence>
<evidence type="ECO:0000313" key="1">
    <source>
        <dbReference type="EMBL" id="RHZ96347.1"/>
    </source>
</evidence>
<dbReference type="AlphaFoldDB" id="A0AAX1UNM1"/>
<dbReference type="EMBL" id="QWGP01000005">
    <property type="protein sequence ID" value="RHZ96347.1"/>
    <property type="molecule type" value="Genomic_DNA"/>
</dbReference>
<proteinExistence type="predicted"/>
<accession>A0AAX1UNM1</accession>
<sequence>MSPLLVLSLALPVAAAGALAYVLMRRHRAGAPAAPPALEEQLAALEQRISDRLHDMDWRHASVLDRISATTDSLQSDIDWLTGERMIEQAIQLARKGAEPEAIAGEVGLELEEARAIARLRRH</sequence>
<dbReference type="RefSeq" id="WP_089255849.1">
    <property type="nucleotide sequence ID" value="NZ_QWGP01000005.1"/>
</dbReference>